<protein>
    <submittedName>
        <fullName evidence="1">Uncharacterized protein</fullName>
    </submittedName>
</protein>
<gene>
    <name evidence="1" type="ORF">AQUCO_00400042v1</name>
</gene>
<organism evidence="1 2">
    <name type="scientific">Aquilegia coerulea</name>
    <name type="common">Rocky mountain columbine</name>
    <dbReference type="NCBI Taxonomy" id="218851"/>
    <lineage>
        <taxon>Eukaryota</taxon>
        <taxon>Viridiplantae</taxon>
        <taxon>Streptophyta</taxon>
        <taxon>Embryophyta</taxon>
        <taxon>Tracheophyta</taxon>
        <taxon>Spermatophyta</taxon>
        <taxon>Magnoliopsida</taxon>
        <taxon>Ranunculales</taxon>
        <taxon>Ranunculaceae</taxon>
        <taxon>Thalictroideae</taxon>
        <taxon>Aquilegia</taxon>
    </lineage>
</organism>
<evidence type="ECO:0000313" key="1">
    <source>
        <dbReference type="EMBL" id="PIA58913.1"/>
    </source>
</evidence>
<dbReference type="Proteomes" id="UP000230069">
    <property type="component" value="Unassembled WGS sequence"/>
</dbReference>
<dbReference type="AlphaFoldDB" id="A0A2G5ET34"/>
<accession>A0A2G5ET34</accession>
<keyword evidence="2" id="KW-1185">Reference proteome</keyword>
<dbReference type="InParanoid" id="A0A2G5ET34"/>
<evidence type="ECO:0000313" key="2">
    <source>
        <dbReference type="Proteomes" id="UP000230069"/>
    </source>
</evidence>
<proteinExistence type="predicted"/>
<reference evidence="1 2" key="1">
    <citation type="submission" date="2017-09" db="EMBL/GenBank/DDBJ databases">
        <title>WGS assembly of Aquilegia coerulea Goldsmith.</title>
        <authorList>
            <person name="Hodges S."/>
            <person name="Kramer E."/>
            <person name="Nordborg M."/>
            <person name="Tomkins J."/>
            <person name="Borevitz J."/>
            <person name="Derieg N."/>
            <person name="Yan J."/>
            <person name="Mihaltcheva S."/>
            <person name="Hayes R.D."/>
            <person name="Rokhsar D."/>
        </authorList>
    </citation>
    <scope>NUCLEOTIDE SEQUENCE [LARGE SCALE GENOMIC DNA]</scope>
    <source>
        <strain evidence="2">cv. Goldsmith</strain>
    </source>
</reference>
<dbReference type="EMBL" id="KZ305021">
    <property type="protein sequence ID" value="PIA58913.1"/>
    <property type="molecule type" value="Genomic_DNA"/>
</dbReference>
<name>A0A2G5ET34_AQUCA</name>
<sequence>MNIYGHTIFKCIKLEQNVLKLSNLQLKCLLNYLKKIYLRTNKHPTLSASTRSTIKNSDVCNSAYPKVLINASHPAFPPYSLISCKFYCKFSCFVPFFSICKLRILIIIQKVKYIIRSQNKTRKRL</sequence>